<name>A0AAU9M7E0_9ASTR</name>
<evidence type="ECO:0000256" key="8">
    <source>
        <dbReference type="ARBA" id="ARBA00024343"/>
    </source>
</evidence>
<dbReference type="PRINTS" id="PR00367">
    <property type="entry name" value="ETHRSPELEMNT"/>
</dbReference>
<keyword evidence="12" id="KW-1185">Reference proteome</keyword>
<feature type="domain" description="AP2/ERF" evidence="10">
    <location>
        <begin position="54"/>
        <end position="111"/>
    </location>
</feature>
<dbReference type="EMBL" id="CAKMRJ010001112">
    <property type="protein sequence ID" value="CAH1422637.1"/>
    <property type="molecule type" value="Genomic_DNA"/>
</dbReference>
<dbReference type="InterPro" id="IPR051032">
    <property type="entry name" value="AP2/ERF_TF_ERF_subfamily"/>
</dbReference>
<evidence type="ECO:0000313" key="12">
    <source>
        <dbReference type="Proteomes" id="UP001157418"/>
    </source>
</evidence>
<accession>A0AAU9M7E0</accession>
<dbReference type="CDD" id="cd00018">
    <property type="entry name" value="AP2"/>
    <property type="match status" value="1"/>
</dbReference>
<proteinExistence type="inferred from homology"/>
<sequence length="225" mass="24259">MADSNNTNLSSSSSSFSTAGGSKISESSGLQPKSCMIKKRSRPNPGDLSYKHPVYRGVRLRRWGKWVSEIRQPRQKSRIWLGSFSTAEMAARAHDVAALSIKGNSAILNFPQLRDSLPRPASVSPRDVQKAAAKAASMQEFVSSSSESLVQPPLSTGSMLSADNVVNPVDDQLGEIIELPSLDGCFESSSSELVVETVDGWMYPSWLVADIDSFPFQGLFGDAGS</sequence>
<gene>
    <name evidence="11" type="ORF">LVIROSA_LOCUS9957</name>
</gene>
<evidence type="ECO:0000259" key="10">
    <source>
        <dbReference type="PROSITE" id="PS51032"/>
    </source>
</evidence>
<evidence type="ECO:0000256" key="3">
    <source>
        <dbReference type="ARBA" id="ARBA00023015"/>
    </source>
</evidence>
<keyword evidence="5" id="KW-0010">Activator</keyword>
<comment type="caution">
    <text evidence="11">The sequence shown here is derived from an EMBL/GenBank/DDBJ whole genome shotgun (WGS) entry which is preliminary data.</text>
</comment>
<dbReference type="GO" id="GO:0003700">
    <property type="term" value="F:DNA-binding transcription factor activity"/>
    <property type="evidence" value="ECO:0007669"/>
    <property type="project" value="InterPro"/>
</dbReference>
<evidence type="ECO:0000256" key="6">
    <source>
        <dbReference type="ARBA" id="ARBA00023163"/>
    </source>
</evidence>
<keyword evidence="3" id="KW-0805">Transcription regulation</keyword>
<dbReference type="Pfam" id="PF00847">
    <property type="entry name" value="AP2"/>
    <property type="match status" value="1"/>
</dbReference>
<dbReference type="InterPro" id="IPR016177">
    <property type="entry name" value="DNA-bd_dom_sf"/>
</dbReference>
<dbReference type="PROSITE" id="PS51032">
    <property type="entry name" value="AP2_ERF"/>
    <property type="match status" value="1"/>
</dbReference>
<evidence type="ECO:0000256" key="7">
    <source>
        <dbReference type="ARBA" id="ARBA00023242"/>
    </source>
</evidence>
<keyword evidence="4" id="KW-0238">DNA-binding</keyword>
<dbReference type="Gene3D" id="3.30.730.10">
    <property type="entry name" value="AP2/ERF domain"/>
    <property type="match status" value="1"/>
</dbReference>
<reference evidence="11 12" key="1">
    <citation type="submission" date="2022-01" db="EMBL/GenBank/DDBJ databases">
        <authorList>
            <person name="Xiong W."/>
            <person name="Schranz E."/>
        </authorList>
    </citation>
    <scope>NUCLEOTIDE SEQUENCE [LARGE SCALE GENOMIC DNA]</scope>
</reference>
<dbReference type="PANTHER" id="PTHR31985:SF183">
    <property type="entry name" value="DEHYDRATION-RESPONSIVE ELEMENT-BINDING PROTEIN 3-LIKE"/>
    <property type="match status" value="1"/>
</dbReference>
<feature type="compositionally biased region" description="Polar residues" evidence="9">
    <location>
        <begin position="18"/>
        <end position="31"/>
    </location>
</feature>
<dbReference type="SUPFAM" id="SSF54171">
    <property type="entry name" value="DNA-binding domain"/>
    <property type="match status" value="1"/>
</dbReference>
<dbReference type="GO" id="GO:0003677">
    <property type="term" value="F:DNA binding"/>
    <property type="evidence" value="ECO:0007669"/>
    <property type="project" value="UniProtKB-KW"/>
</dbReference>
<evidence type="ECO:0000256" key="9">
    <source>
        <dbReference type="SAM" id="MobiDB-lite"/>
    </source>
</evidence>
<organism evidence="11 12">
    <name type="scientific">Lactuca virosa</name>
    <dbReference type="NCBI Taxonomy" id="75947"/>
    <lineage>
        <taxon>Eukaryota</taxon>
        <taxon>Viridiplantae</taxon>
        <taxon>Streptophyta</taxon>
        <taxon>Embryophyta</taxon>
        <taxon>Tracheophyta</taxon>
        <taxon>Spermatophyta</taxon>
        <taxon>Magnoliopsida</taxon>
        <taxon>eudicotyledons</taxon>
        <taxon>Gunneridae</taxon>
        <taxon>Pentapetalae</taxon>
        <taxon>asterids</taxon>
        <taxon>campanulids</taxon>
        <taxon>Asterales</taxon>
        <taxon>Asteraceae</taxon>
        <taxon>Cichorioideae</taxon>
        <taxon>Cichorieae</taxon>
        <taxon>Lactucinae</taxon>
        <taxon>Lactuca</taxon>
    </lineage>
</organism>
<comment type="subcellular location">
    <subcellularLocation>
        <location evidence="1">Nucleus</location>
    </subcellularLocation>
</comment>
<keyword evidence="7" id="KW-0539">Nucleus</keyword>
<dbReference type="Proteomes" id="UP001157418">
    <property type="component" value="Unassembled WGS sequence"/>
</dbReference>
<comment type="similarity">
    <text evidence="8">Belongs to the AP2/ERF transcription factor family. ERF subfamily.</text>
</comment>
<evidence type="ECO:0000313" key="11">
    <source>
        <dbReference type="EMBL" id="CAH1422637.1"/>
    </source>
</evidence>
<dbReference type="GO" id="GO:0005634">
    <property type="term" value="C:nucleus"/>
    <property type="evidence" value="ECO:0007669"/>
    <property type="project" value="UniProtKB-SubCell"/>
</dbReference>
<evidence type="ECO:0000256" key="2">
    <source>
        <dbReference type="ARBA" id="ARBA00022821"/>
    </source>
</evidence>
<evidence type="ECO:0000256" key="4">
    <source>
        <dbReference type="ARBA" id="ARBA00023125"/>
    </source>
</evidence>
<dbReference type="InterPro" id="IPR036955">
    <property type="entry name" value="AP2/ERF_dom_sf"/>
</dbReference>
<feature type="region of interest" description="Disordered" evidence="9">
    <location>
        <begin position="1"/>
        <end position="51"/>
    </location>
</feature>
<dbReference type="GO" id="GO:0006952">
    <property type="term" value="P:defense response"/>
    <property type="evidence" value="ECO:0007669"/>
    <property type="project" value="UniProtKB-KW"/>
</dbReference>
<evidence type="ECO:0000256" key="5">
    <source>
        <dbReference type="ARBA" id="ARBA00023159"/>
    </source>
</evidence>
<keyword evidence="6" id="KW-0804">Transcription</keyword>
<dbReference type="AlphaFoldDB" id="A0AAU9M7E0"/>
<dbReference type="PANTHER" id="PTHR31985">
    <property type="entry name" value="ETHYLENE-RESPONSIVE TRANSCRIPTION FACTOR ERF042-RELATED"/>
    <property type="match status" value="1"/>
</dbReference>
<dbReference type="SMART" id="SM00380">
    <property type="entry name" value="AP2"/>
    <property type="match status" value="1"/>
</dbReference>
<dbReference type="InterPro" id="IPR001471">
    <property type="entry name" value="AP2/ERF_dom"/>
</dbReference>
<evidence type="ECO:0000256" key="1">
    <source>
        <dbReference type="ARBA" id="ARBA00004123"/>
    </source>
</evidence>
<protein>
    <recommendedName>
        <fullName evidence="10">AP2/ERF domain-containing protein</fullName>
    </recommendedName>
</protein>
<keyword evidence="2" id="KW-0611">Plant defense</keyword>
<feature type="compositionally biased region" description="Low complexity" evidence="9">
    <location>
        <begin position="1"/>
        <end position="17"/>
    </location>
</feature>
<dbReference type="FunFam" id="3.30.730.10:FF:000001">
    <property type="entry name" value="Ethylene-responsive transcription factor 2"/>
    <property type="match status" value="1"/>
</dbReference>